<feature type="region of interest" description="Disordered" evidence="1">
    <location>
        <begin position="1485"/>
        <end position="1527"/>
    </location>
</feature>
<dbReference type="Proteomes" id="UP000664169">
    <property type="component" value="Unassembled WGS sequence"/>
</dbReference>
<keyword evidence="4" id="KW-1185">Reference proteome</keyword>
<dbReference type="PANTHER" id="PTHR47839">
    <property type="entry name" value="DOMAIN PROTEIN, PUTATIVE (AFU_ORTHOLOGUE AFUA_6G04830)-RELATED"/>
    <property type="match status" value="1"/>
</dbReference>
<dbReference type="InterPro" id="IPR058210">
    <property type="entry name" value="SACS/Nov_dom"/>
</dbReference>
<gene>
    <name evidence="3" type="ORF">GOMPHAMPRED_007650</name>
</gene>
<dbReference type="SUPFAM" id="SSF55874">
    <property type="entry name" value="ATPase domain of HSP90 chaperone/DNA topoisomerase II/histidine kinase"/>
    <property type="match status" value="1"/>
</dbReference>
<reference evidence="3" key="1">
    <citation type="submission" date="2021-03" db="EMBL/GenBank/DDBJ databases">
        <authorList>
            <person name="Tagirdzhanova G."/>
        </authorList>
    </citation>
    <scope>NUCLEOTIDE SEQUENCE</scope>
</reference>
<comment type="caution">
    <text evidence="3">The sequence shown here is derived from an EMBL/GenBank/DDBJ whole genome shotgun (WGS) entry which is preliminary data.</text>
</comment>
<dbReference type="Gene3D" id="3.30.565.10">
    <property type="entry name" value="Histidine kinase-like ATPase, C-terminal domain"/>
    <property type="match status" value="1"/>
</dbReference>
<dbReference type="OrthoDB" id="10031156at2759"/>
<feature type="domain" description="Sacsin/Nov" evidence="2">
    <location>
        <begin position="30"/>
        <end position="154"/>
    </location>
</feature>
<organism evidence="3 4">
    <name type="scientific">Gomphillus americanus</name>
    <dbReference type="NCBI Taxonomy" id="1940652"/>
    <lineage>
        <taxon>Eukaryota</taxon>
        <taxon>Fungi</taxon>
        <taxon>Dikarya</taxon>
        <taxon>Ascomycota</taxon>
        <taxon>Pezizomycotina</taxon>
        <taxon>Lecanoromycetes</taxon>
        <taxon>OSLEUM clade</taxon>
        <taxon>Ostropomycetidae</taxon>
        <taxon>Ostropales</taxon>
        <taxon>Graphidaceae</taxon>
        <taxon>Gomphilloideae</taxon>
        <taxon>Gomphillus</taxon>
    </lineage>
</organism>
<accession>A0A8H3IG41</accession>
<feature type="region of interest" description="Disordered" evidence="1">
    <location>
        <begin position="1420"/>
        <end position="1467"/>
    </location>
</feature>
<dbReference type="InterPro" id="IPR036890">
    <property type="entry name" value="HATPase_C_sf"/>
</dbReference>
<feature type="compositionally biased region" description="Basic and acidic residues" evidence="1">
    <location>
        <begin position="1502"/>
        <end position="1511"/>
    </location>
</feature>
<dbReference type="Pfam" id="PF12449">
    <property type="entry name" value="DUF3684"/>
    <property type="match status" value="1"/>
</dbReference>
<sequence length="1780" mass="198562">MANTDYDALRAHTVGSGQDEEAVTVNTRALIDKVLARYSGEWTTLRELLQNAADASATKVTVKFETFPSAKIPLPQDPTPSALLQHTIQHCRLKRMVVSNNGQPFSGNDWSRLKRIAEGNPDETKIGAFGVGFYSVFAECEEPLVSSGNEAMAFYWKGNSLFTRTSKLKEEQENRNTNFVLDYRNDTTPVPALLPLCQFLATSMTFVGLTEIEFFLDSWRLLHLRKTTAPSRAVQIPKFLNTKTAQGLLKVNSATHESSQIGATWLKVIGWNPKAIQSNSSAVVTKSGRSFQTFWSSITTSSKNAASEKAAKAERELELELAKDLLGEGRVTAFLHTTTAQLTSNVDKSFAKELERATKKPPPKTTRIVLLTTSHDESELSSSIDSNISKAMDVFANVLPRNTGRIFIGFPTHQTTGFGAHISAPSVVPTVERESIDLNARWVRTWNEEMLRAAGIVARIAWHEESDALKRQLDSIVKASDTSKLSSEHITKILPQALHNLNQHEFSESTPSSKVGKLIEDGFWACDISGSLQLDLLSSRGILPSRDIRLGMDELSFLEGIPFLPKEIANKIPALIKTLIAEDVITSVTITDIKRELETQSLNSQQLIEFLQWMAKRIKLKELDAKGAGSLLKVAVANDSENDKVIQLGLIKHFQTLHKIPFGMPVPGDTIPYKFVKSIDPSSLTALGWEELQIVPWVKFLLSDVGSRENDKRLDSNPDFAAQVLPAISKQWKGLSDGSKQTLKSLLIDRTVIPTKLGMRKPGESYFKSVKLFDDLPVITMSNLSDAFLSVIGVRKTIELNLVFARLLNLSKTDGDLSAWSHVELIKYLVSVRTHIPSSDIKKLQQTAICTAEGDHSGQRYKVSELYEPNNDLRPLQLKFISWPGLYRSTSEESKFLRLLGLRTHPSATELIELIASTENDPSIRDHALRYLVNYNVQHGYVSSEIRATKVPFLPIEGDEKAKVVPSACFTNPKASLFGYKILRQDLHVHAAKLGVEPDPPISSCVDWSLQNPPSTNYQARELFEYFAARLIDLGGAPAERLSKAAIVPIMQQGKSVSGEPQLARHLSPSMCFLGRGGKYADILEYVDFGDAANAFLLRCGSKPEPTSLELAKLVTNEPARVLNTLNSTKRYLALLTSIAGDWSTIKKEKTLVRQMRESTFLLASIDRQNELSEKKILSLDPEDDDDEQQMFKSWQLARADKIVVVDDPTDYNFFKSDVLAAPQEEELENMYLALGASLISSVVTQAHRIGGRLHDVDAAEKMKKLVVERVKLFFSDLSRDQIKRDGNWVEKNLYFVAVSGISLHKSLKNHTAKYSSAINALYNKSQDGFMAPQEHVIYFKPGVRDLFHLSSALCTVCLNKTKPQQAIVLTTLLESNLNTLQARGYNVARILRKRQAEDRIQYEEKQKQLEAEQARMAIKAPVIPDSPQRPPTRDSKALMPGNFPETPEHHTPDNSIDRPRSSGQDQLPLLTSFKDKMRDIWKGNSSQSLVSQSDQMGTHEPLIKTRDSDTNGKMGPPPPYDEARPHNITDLDSLRAKLERTIKASKAWNSGSVESTGLENMIKETPSFCDKHGAENIVLQGQTHYGIKVFCAKSLQNPGSFLAANSSALEAFAVIILQVARAMEVPRASLHIFYDEQSESIAFNTGRAIFFNYRYFEAMHLADVQQGRIDLALTYWFITMCHEVTHNICDNHGPEFNFWMQNLIWLKFSAIGRLLSYNDTPGVNVGTARIATQEQGQLLRAKTLLKYPSIDDELQLATSTSPRAAFDDPDPGNRRVLMI</sequence>
<evidence type="ECO:0000313" key="3">
    <source>
        <dbReference type="EMBL" id="CAF9912399.1"/>
    </source>
</evidence>
<feature type="compositionally biased region" description="Polar residues" evidence="1">
    <location>
        <begin position="1485"/>
        <end position="1497"/>
    </location>
</feature>
<evidence type="ECO:0000256" key="1">
    <source>
        <dbReference type="SAM" id="MobiDB-lite"/>
    </source>
</evidence>
<evidence type="ECO:0000313" key="4">
    <source>
        <dbReference type="Proteomes" id="UP000664169"/>
    </source>
</evidence>
<name>A0A8H3IG41_9LECA</name>
<dbReference type="Pfam" id="PF25794">
    <property type="entry name" value="SACS"/>
    <property type="match status" value="1"/>
</dbReference>
<protein>
    <recommendedName>
        <fullName evidence="2">Sacsin/Nov domain-containing protein</fullName>
    </recommendedName>
</protein>
<proteinExistence type="predicted"/>
<evidence type="ECO:0000259" key="2">
    <source>
        <dbReference type="Pfam" id="PF25794"/>
    </source>
</evidence>
<dbReference type="InterPro" id="IPR022155">
    <property type="entry name" value="DUF3684"/>
</dbReference>
<feature type="compositionally biased region" description="Basic and acidic residues" evidence="1">
    <location>
        <begin position="1447"/>
        <end position="1461"/>
    </location>
</feature>
<dbReference type="PANTHER" id="PTHR47839:SF1">
    <property type="entry name" value="DOMAIN PROTEIN, PUTATIVE (AFU_ORTHOLOGUE AFUA_6G04830)-RELATED"/>
    <property type="match status" value="1"/>
</dbReference>
<dbReference type="EMBL" id="CAJPDQ010000007">
    <property type="protein sequence ID" value="CAF9912399.1"/>
    <property type="molecule type" value="Genomic_DNA"/>
</dbReference>
<dbReference type="NCBIfam" id="NF047352">
    <property type="entry name" value="P_loop_sacsin"/>
    <property type="match status" value="1"/>
</dbReference>